<comment type="caution">
    <text evidence="2">The sequence shown here is derived from an EMBL/GenBank/DDBJ whole genome shotgun (WGS) entry which is preliminary data.</text>
</comment>
<dbReference type="Proteomes" id="UP001219525">
    <property type="component" value="Unassembled WGS sequence"/>
</dbReference>
<feature type="chain" id="PRO_5042276270" evidence="1">
    <location>
        <begin position="23"/>
        <end position="310"/>
    </location>
</feature>
<dbReference type="PANTHER" id="PTHR43459:SF1">
    <property type="entry name" value="EG:BACN32G11.4 PROTEIN"/>
    <property type="match status" value="1"/>
</dbReference>
<name>A0AAD6VLT8_9AGAR</name>
<protein>
    <submittedName>
        <fullName evidence="2">ClpP/crotonase-like domain-containing protein</fullName>
    </submittedName>
</protein>
<accession>A0AAD6VLT8</accession>
<dbReference type="Gene3D" id="3.90.226.10">
    <property type="entry name" value="2-enoyl-CoA Hydratase, Chain A, domain 1"/>
    <property type="match status" value="1"/>
</dbReference>
<dbReference type="EMBL" id="JARJCW010000017">
    <property type="protein sequence ID" value="KAJ7215511.1"/>
    <property type="molecule type" value="Genomic_DNA"/>
</dbReference>
<dbReference type="AlphaFoldDB" id="A0AAD6VLT8"/>
<keyword evidence="1" id="KW-0732">Signal</keyword>
<evidence type="ECO:0000313" key="3">
    <source>
        <dbReference type="Proteomes" id="UP001219525"/>
    </source>
</evidence>
<keyword evidence="3" id="KW-1185">Reference proteome</keyword>
<feature type="signal peptide" evidence="1">
    <location>
        <begin position="1"/>
        <end position="22"/>
    </location>
</feature>
<gene>
    <name evidence="2" type="ORF">GGX14DRAFT_391944</name>
</gene>
<reference evidence="2" key="1">
    <citation type="submission" date="2023-03" db="EMBL/GenBank/DDBJ databases">
        <title>Massive genome expansion in bonnet fungi (Mycena s.s.) driven by repeated elements and novel gene families across ecological guilds.</title>
        <authorList>
            <consortium name="Lawrence Berkeley National Laboratory"/>
            <person name="Harder C.B."/>
            <person name="Miyauchi S."/>
            <person name="Viragh M."/>
            <person name="Kuo A."/>
            <person name="Thoen E."/>
            <person name="Andreopoulos B."/>
            <person name="Lu D."/>
            <person name="Skrede I."/>
            <person name="Drula E."/>
            <person name="Henrissat B."/>
            <person name="Morin E."/>
            <person name="Kohler A."/>
            <person name="Barry K."/>
            <person name="LaButti K."/>
            <person name="Morin E."/>
            <person name="Salamov A."/>
            <person name="Lipzen A."/>
            <person name="Mereny Z."/>
            <person name="Hegedus B."/>
            <person name="Baldrian P."/>
            <person name="Stursova M."/>
            <person name="Weitz H."/>
            <person name="Taylor A."/>
            <person name="Grigoriev I.V."/>
            <person name="Nagy L.G."/>
            <person name="Martin F."/>
            <person name="Kauserud H."/>
        </authorList>
    </citation>
    <scope>NUCLEOTIDE SEQUENCE</scope>
    <source>
        <strain evidence="2">9144</strain>
    </source>
</reference>
<organism evidence="2 3">
    <name type="scientific">Mycena pura</name>
    <dbReference type="NCBI Taxonomy" id="153505"/>
    <lineage>
        <taxon>Eukaryota</taxon>
        <taxon>Fungi</taxon>
        <taxon>Dikarya</taxon>
        <taxon>Basidiomycota</taxon>
        <taxon>Agaricomycotina</taxon>
        <taxon>Agaricomycetes</taxon>
        <taxon>Agaricomycetidae</taxon>
        <taxon>Agaricales</taxon>
        <taxon>Marasmiineae</taxon>
        <taxon>Mycenaceae</taxon>
        <taxon>Mycena</taxon>
    </lineage>
</organism>
<proteinExistence type="predicted"/>
<evidence type="ECO:0000256" key="1">
    <source>
        <dbReference type="SAM" id="SignalP"/>
    </source>
</evidence>
<evidence type="ECO:0000313" key="2">
    <source>
        <dbReference type="EMBL" id="KAJ7215511.1"/>
    </source>
</evidence>
<dbReference type="InterPro" id="IPR001753">
    <property type="entry name" value="Enoyl-CoA_hydra/iso"/>
</dbReference>
<sequence length="310" mass="33993">MQRGLLRFAVLALPYLFAIAGAARYPSYGTLQTTQTDGVLNVVINNTYSTINLFDKHVQSDLANLIEELQAPDTDVRVVVFSSANEEFFIGHIDVKYFLPGYESPLPLFDPFIPQMLFPVSLLWNITQLPQATIAMIEGRTRGIGNEFIMSCDMRFASEAPSVLFNQFEASFGVNPGAGGGMYLAHTIGRARAFEYALSAQDVDARTAARIGWINTAFDTSAALHQHVQALAARIAVFEPMGIAATKTGINAVSRPTFDVLVRDAQNVISGLLGMPSVQAFFEKFIEATHNQSISPLELNYGRDLGELFK</sequence>
<dbReference type="InterPro" id="IPR029045">
    <property type="entry name" value="ClpP/crotonase-like_dom_sf"/>
</dbReference>
<dbReference type="CDD" id="cd06558">
    <property type="entry name" value="crotonase-like"/>
    <property type="match status" value="1"/>
</dbReference>
<dbReference type="SUPFAM" id="SSF52096">
    <property type="entry name" value="ClpP/crotonase"/>
    <property type="match status" value="1"/>
</dbReference>
<dbReference type="PANTHER" id="PTHR43459">
    <property type="entry name" value="ENOYL-COA HYDRATASE"/>
    <property type="match status" value="1"/>
</dbReference>
<dbReference type="Pfam" id="PF00378">
    <property type="entry name" value="ECH_1"/>
    <property type="match status" value="1"/>
</dbReference>